<keyword evidence="3" id="KW-0472">Membrane</keyword>
<sequence length="204" mass="20843">MKTQQKGFTLIELMIVIAIIGILASVALPAYREYIVTTKLATVFSSLSGLQRGIEVTASRRGAGGTFVAGGICPAALAVSVPATQACYQTVWGMNDAPVIPEGVLSFASTASAGGTGTCTDGAWVLPAAQQPAAIAGGAITIVLDGTNNIDASVSGATFVFTPVISNRGVDWMVTTTLVGAPGVSADMQVLACKWLHENVNNQI</sequence>
<dbReference type="GO" id="GO:0043107">
    <property type="term" value="P:type IV pilus-dependent motility"/>
    <property type="evidence" value="ECO:0007669"/>
    <property type="project" value="TreeGrafter"/>
</dbReference>
<name>A0A1Y5H7Z1_OLEAN</name>
<evidence type="ECO:0000256" key="1">
    <source>
        <dbReference type="ARBA" id="ARBA00005233"/>
    </source>
</evidence>
<dbReference type="EMBL" id="MABE01000752">
    <property type="protein sequence ID" value="OUS33321.1"/>
    <property type="molecule type" value="Genomic_DNA"/>
</dbReference>
<protein>
    <recommendedName>
        <fullName evidence="6">Prepilin-type N-terminal cleavage/methylation domain-containing protein</fullName>
    </recommendedName>
</protein>
<comment type="similarity">
    <text evidence="1">Belongs to the N-Me-Phe pilin family.</text>
</comment>
<organism evidence="4 5">
    <name type="scientific">Oleispira antarctica</name>
    <dbReference type="NCBI Taxonomy" id="188908"/>
    <lineage>
        <taxon>Bacteria</taxon>
        <taxon>Pseudomonadati</taxon>
        <taxon>Pseudomonadota</taxon>
        <taxon>Gammaproteobacteria</taxon>
        <taxon>Oceanospirillales</taxon>
        <taxon>Oceanospirillaceae</taxon>
        <taxon>Oleispira</taxon>
    </lineage>
</organism>
<evidence type="ECO:0000313" key="5">
    <source>
        <dbReference type="Proteomes" id="UP000227088"/>
    </source>
</evidence>
<dbReference type="Proteomes" id="UP000227088">
    <property type="component" value="Unassembled WGS sequence"/>
</dbReference>
<keyword evidence="3" id="KW-1133">Transmembrane helix</keyword>
<dbReference type="Pfam" id="PF07963">
    <property type="entry name" value="N_methyl"/>
    <property type="match status" value="1"/>
</dbReference>
<dbReference type="AlphaFoldDB" id="A0A1Y5H7Z1"/>
<dbReference type="SUPFAM" id="SSF54523">
    <property type="entry name" value="Pili subunits"/>
    <property type="match status" value="1"/>
</dbReference>
<dbReference type="PANTHER" id="PTHR30093">
    <property type="entry name" value="GENERAL SECRETION PATHWAY PROTEIN G"/>
    <property type="match status" value="1"/>
</dbReference>
<comment type="caution">
    <text evidence="4">The sequence shown here is derived from an EMBL/GenBank/DDBJ whole genome shotgun (WGS) entry which is preliminary data.</text>
</comment>
<evidence type="ECO:0008006" key="6">
    <source>
        <dbReference type="Google" id="ProtNLM"/>
    </source>
</evidence>
<accession>A0A1Y5H7Z1</accession>
<feature type="transmembrane region" description="Helical" evidence="3">
    <location>
        <begin position="7"/>
        <end position="31"/>
    </location>
</feature>
<keyword evidence="2" id="KW-0488">Methylation</keyword>
<dbReference type="InterPro" id="IPR045584">
    <property type="entry name" value="Pilin-like"/>
</dbReference>
<evidence type="ECO:0000256" key="2">
    <source>
        <dbReference type="ARBA" id="ARBA00022481"/>
    </source>
</evidence>
<evidence type="ECO:0000313" key="4">
    <source>
        <dbReference type="EMBL" id="OUS33321.1"/>
    </source>
</evidence>
<dbReference type="PROSITE" id="PS00409">
    <property type="entry name" value="PROKAR_NTER_METHYL"/>
    <property type="match status" value="1"/>
</dbReference>
<dbReference type="Gene3D" id="3.30.700.10">
    <property type="entry name" value="Glycoprotein, Type 4 Pilin"/>
    <property type="match status" value="1"/>
</dbReference>
<dbReference type="NCBIfam" id="TIGR02532">
    <property type="entry name" value="IV_pilin_GFxxxE"/>
    <property type="match status" value="1"/>
</dbReference>
<reference evidence="5" key="1">
    <citation type="journal article" date="2017" name="Proc. Natl. Acad. Sci. U.S.A.">
        <title>Simulation of Deepwater Horizon oil plume reveals substrate specialization within a complex community of hydrocarbon degraders.</title>
        <authorList>
            <person name="Hu P."/>
            <person name="Dubinsky E.A."/>
            <person name="Probst A.J."/>
            <person name="Wang J."/>
            <person name="Sieber C.M.K."/>
            <person name="Tom L.M."/>
            <person name="Gardinali P."/>
            <person name="Banfield J.F."/>
            <person name="Atlas R.M."/>
            <person name="Andersen G.L."/>
        </authorList>
    </citation>
    <scope>NUCLEOTIDE SEQUENCE [LARGE SCALE GENOMIC DNA]</scope>
</reference>
<keyword evidence="3" id="KW-0812">Transmembrane</keyword>
<evidence type="ECO:0000256" key="3">
    <source>
        <dbReference type="SAM" id="Phobius"/>
    </source>
</evidence>
<dbReference type="PANTHER" id="PTHR30093:SF34">
    <property type="entry name" value="PREPILIN PEPTIDASE-DEPENDENT PROTEIN D"/>
    <property type="match status" value="1"/>
</dbReference>
<proteinExistence type="inferred from homology"/>
<gene>
    <name evidence="4" type="ORF">A9R00_13130</name>
</gene>
<dbReference type="InterPro" id="IPR012902">
    <property type="entry name" value="N_methyl_site"/>
</dbReference>
<dbReference type="GO" id="GO:0044096">
    <property type="term" value="C:type IV pilus"/>
    <property type="evidence" value="ECO:0007669"/>
    <property type="project" value="TreeGrafter"/>
</dbReference>